<evidence type="ECO:0000259" key="1">
    <source>
        <dbReference type="Pfam" id="PF25597"/>
    </source>
</evidence>
<evidence type="ECO:0000313" key="3">
    <source>
        <dbReference type="Proteomes" id="UP000826271"/>
    </source>
</evidence>
<dbReference type="EMBL" id="WHWC01000010">
    <property type="protein sequence ID" value="KAG8374604.1"/>
    <property type="molecule type" value="Genomic_DNA"/>
</dbReference>
<reference evidence="2" key="1">
    <citation type="submission" date="2019-10" db="EMBL/GenBank/DDBJ databases">
        <authorList>
            <person name="Zhang R."/>
            <person name="Pan Y."/>
            <person name="Wang J."/>
            <person name="Ma R."/>
            <person name="Yu S."/>
        </authorList>
    </citation>
    <scope>NUCLEOTIDE SEQUENCE</scope>
    <source>
        <strain evidence="2">LA-IB0</strain>
        <tissue evidence="2">Leaf</tissue>
    </source>
</reference>
<name>A0AAV6WWY8_9LAMI</name>
<accession>A0AAV6WWY8</accession>
<proteinExistence type="predicted"/>
<dbReference type="Pfam" id="PF25597">
    <property type="entry name" value="SH3_retrovirus"/>
    <property type="match status" value="1"/>
</dbReference>
<gene>
    <name evidence="2" type="ORF">BUALT_Bualt10G0012700</name>
</gene>
<comment type="caution">
    <text evidence="2">The sequence shown here is derived from an EMBL/GenBank/DDBJ whole genome shotgun (WGS) entry which is preliminary data.</text>
</comment>
<sequence>MAKLATFLFYSWQGQLVKRIFRPLNPAGSQQNQDQISLLSSACYAWNGFKTIVSHLWVFGSLAYAHVVEEKRTKLDEKSERYVFVGYDQSYKGYKLDNPSNGKIVISRDVEFDEESSWDCNVS</sequence>
<organism evidence="2 3">
    <name type="scientific">Buddleja alternifolia</name>
    <dbReference type="NCBI Taxonomy" id="168488"/>
    <lineage>
        <taxon>Eukaryota</taxon>
        <taxon>Viridiplantae</taxon>
        <taxon>Streptophyta</taxon>
        <taxon>Embryophyta</taxon>
        <taxon>Tracheophyta</taxon>
        <taxon>Spermatophyta</taxon>
        <taxon>Magnoliopsida</taxon>
        <taxon>eudicotyledons</taxon>
        <taxon>Gunneridae</taxon>
        <taxon>Pentapetalae</taxon>
        <taxon>asterids</taxon>
        <taxon>lamiids</taxon>
        <taxon>Lamiales</taxon>
        <taxon>Scrophulariaceae</taxon>
        <taxon>Buddlejeae</taxon>
        <taxon>Buddleja</taxon>
    </lineage>
</organism>
<protein>
    <recommendedName>
        <fullName evidence="1">Retroviral polymerase SH3-like domain-containing protein</fullName>
    </recommendedName>
</protein>
<keyword evidence="3" id="KW-1185">Reference proteome</keyword>
<evidence type="ECO:0000313" key="2">
    <source>
        <dbReference type="EMBL" id="KAG8374604.1"/>
    </source>
</evidence>
<dbReference type="InterPro" id="IPR057670">
    <property type="entry name" value="SH3_retrovirus"/>
</dbReference>
<dbReference type="AlphaFoldDB" id="A0AAV6WWY8"/>
<dbReference type="Proteomes" id="UP000826271">
    <property type="component" value="Unassembled WGS sequence"/>
</dbReference>
<feature type="domain" description="Retroviral polymerase SH3-like" evidence="1">
    <location>
        <begin position="61"/>
        <end position="121"/>
    </location>
</feature>